<evidence type="ECO:0000256" key="5">
    <source>
        <dbReference type="SAM" id="Phobius"/>
    </source>
</evidence>
<dbReference type="GO" id="GO:0016020">
    <property type="term" value="C:membrane"/>
    <property type="evidence" value="ECO:0007669"/>
    <property type="project" value="UniProtKB-SubCell"/>
</dbReference>
<proteinExistence type="predicted"/>
<dbReference type="STRING" id="441119.SAMN04488047_14815"/>
<organism evidence="7 8">
    <name type="scientific">Tranquillimonas alkanivorans</name>
    <dbReference type="NCBI Taxonomy" id="441119"/>
    <lineage>
        <taxon>Bacteria</taxon>
        <taxon>Pseudomonadati</taxon>
        <taxon>Pseudomonadota</taxon>
        <taxon>Alphaproteobacteria</taxon>
        <taxon>Rhodobacterales</taxon>
        <taxon>Roseobacteraceae</taxon>
        <taxon>Tranquillimonas</taxon>
    </lineage>
</organism>
<dbReference type="Proteomes" id="UP000199356">
    <property type="component" value="Unassembled WGS sequence"/>
</dbReference>
<dbReference type="InterPro" id="IPR036259">
    <property type="entry name" value="MFS_trans_sf"/>
</dbReference>
<dbReference type="PROSITE" id="PS00216">
    <property type="entry name" value="SUGAR_TRANSPORT_1"/>
    <property type="match status" value="1"/>
</dbReference>
<feature type="transmembrane region" description="Helical" evidence="5">
    <location>
        <begin position="51"/>
        <end position="71"/>
    </location>
</feature>
<evidence type="ECO:0000259" key="6">
    <source>
        <dbReference type="PROSITE" id="PS50850"/>
    </source>
</evidence>
<dbReference type="AlphaFoldDB" id="A0A1I5WJP5"/>
<dbReference type="PROSITE" id="PS50850">
    <property type="entry name" value="MFS"/>
    <property type="match status" value="1"/>
</dbReference>
<sequence length="101" mass="11206">MLYELGIRTNLRLFLEQLLQVFFVGLTIGLQRTVIPALAESEFGVAEGTMTALFAFVVSFGAVKGAMNFVSGRLSERAGRRRVLIWGWIVALPIPFVILYA</sequence>
<keyword evidence="2 5" id="KW-0812">Transmembrane</keyword>
<keyword evidence="4 5" id="KW-0472">Membrane</keyword>
<evidence type="ECO:0000256" key="4">
    <source>
        <dbReference type="ARBA" id="ARBA00023136"/>
    </source>
</evidence>
<feature type="transmembrane region" description="Helical" evidence="5">
    <location>
        <begin position="21"/>
        <end position="39"/>
    </location>
</feature>
<dbReference type="InterPro" id="IPR005829">
    <property type="entry name" value="Sugar_transporter_CS"/>
</dbReference>
<comment type="subcellular location">
    <subcellularLocation>
        <location evidence="1">Membrane</location>
        <topology evidence="1">Multi-pass membrane protein</topology>
    </subcellularLocation>
</comment>
<feature type="domain" description="Major facilitator superfamily (MFS) profile" evidence="6">
    <location>
        <begin position="13"/>
        <end position="101"/>
    </location>
</feature>
<evidence type="ECO:0000256" key="1">
    <source>
        <dbReference type="ARBA" id="ARBA00004141"/>
    </source>
</evidence>
<evidence type="ECO:0000256" key="2">
    <source>
        <dbReference type="ARBA" id="ARBA00022692"/>
    </source>
</evidence>
<evidence type="ECO:0000313" key="7">
    <source>
        <dbReference type="EMBL" id="SFQ19993.1"/>
    </source>
</evidence>
<dbReference type="InterPro" id="IPR020846">
    <property type="entry name" value="MFS_dom"/>
</dbReference>
<dbReference type="Gene3D" id="1.20.1250.20">
    <property type="entry name" value="MFS general substrate transporter like domains"/>
    <property type="match status" value="1"/>
</dbReference>
<feature type="non-terminal residue" evidence="7">
    <location>
        <position position="101"/>
    </location>
</feature>
<feature type="transmembrane region" description="Helical" evidence="5">
    <location>
        <begin position="83"/>
        <end position="100"/>
    </location>
</feature>
<gene>
    <name evidence="7" type="ORF">SAMN04488047_14815</name>
</gene>
<name>A0A1I5WJP5_9RHOB</name>
<dbReference type="EMBL" id="FOXA01000048">
    <property type="protein sequence ID" value="SFQ19993.1"/>
    <property type="molecule type" value="Genomic_DNA"/>
</dbReference>
<protein>
    <recommendedName>
        <fullName evidence="6">Major facilitator superfamily (MFS) profile domain-containing protein</fullName>
    </recommendedName>
</protein>
<accession>A0A1I5WJP5</accession>
<evidence type="ECO:0000256" key="3">
    <source>
        <dbReference type="ARBA" id="ARBA00022989"/>
    </source>
</evidence>
<keyword evidence="8" id="KW-1185">Reference proteome</keyword>
<keyword evidence="3 5" id="KW-1133">Transmembrane helix</keyword>
<dbReference type="SUPFAM" id="SSF103473">
    <property type="entry name" value="MFS general substrate transporter"/>
    <property type="match status" value="1"/>
</dbReference>
<reference evidence="7 8" key="1">
    <citation type="submission" date="2016-10" db="EMBL/GenBank/DDBJ databases">
        <authorList>
            <person name="de Groot N.N."/>
        </authorList>
    </citation>
    <scope>NUCLEOTIDE SEQUENCE [LARGE SCALE GENOMIC DNA]</scope>
    <source>
        <strain evidence="7 8">DSM 19547</strain>
    </source>
</reference>
<evidence type="ECO:0000313" key="8">
    <source>
        <dbReference type="Proteomes" id="UP000199356"/>
    </source>
</evidence>
<dbReference type="GO" id="GO:0022857">
    <property type="term" value="F:transmembrane transporter activity"/>
    <property type="evidence" value="ECO:0007669"/>
    <property type="project" value="InterPro"/>
</dbReference>